<feature type="transmembrane region" description="Helical" evidence="6">
    <location>
        <begin position="259"/>
        <end position="281"/>
    </location>
</feature>
<feature type="region of interest" description="Disordered" evidence="5">
    <location>
        <begin position="219"/>
        <end position="243"/>
    </location>
</feature>
<dbReference type="CDD" id="cd17370">
    <property type="entry name" value="MFS_MJ1317_like"/>
    <property type="match status" value="1"/>
</dbReference>
<dbReference type="GO" id="GO:0022857">
    <property type="term" value="F:transmembrane transporter activity"/>
    <property type="evidence" value="ECO:0007669"/>
    <property type="project" value="InterPro"/>
</dbReference>
<feature type="transmembrane region" description="Helical" evidence="6">
    <location>
        <begin position="413"/>
        <end position="433"/>
    </location>
</feature>
<feature type="transmembrane region" description="Helical" evidence="6">
    <location>
        <begin position="188"/>
        <end position="208"/>
    </location>
</feature>
<feature type="domain" description="Major facilitator superfamily (MFS) profile" evidence="7">
    <location>
        <begin position="29"/>
        <end position="437"/>
    </location>
</feature>
<sequence length="448" mass="46168">MYEVQNAGVLLRLRRGASRRAGGVHVSRTVVLLGLTSMFTDISSEMVAAALPLYLVFGLGLTPLQFGLIDGIQQGAAALVRVAGGFAGDRWRRHKEVATLGYGLSAISRLGFPLVGSALTSLSAVVMVDRVGKGIRTAPRDAMISLSSRTEDLATAFSVHRAMDTAGAMLGPVVAFAVLALAPGGYDAVFVVSFCFAIVGLAILVLFVREDSGRHESAAGARAADAGTRADAPTAADAGADGERPTLRSALGLLGRRRVGTIVAIGSALALATVSDGFIYLTLQQRIDFAPTLLPLLYMGTALVYMVLAVPAGRLADRYGRPRVFLAGYGLLLAVYGLLLVPAGGTVQIVLCLLLFGGYYAATEGVLMAISSALLPAALRGTGLALLVTATSVARIVAAIGFGALWSQAGTDVAVIAFAAVLATAIAVAAFLFTRVASSQDDRDVVAT</sequence>
<evidence type="ECO:0000256" key="1">
    <source>
        <dbReference type="ARBA" id="ARBA00004651"/>
    </source>
</evidence>
<feature type="transmembrane region" description="Helical" evidence="6">
    <location>
        <begin position="165"/>
        <end position="182"/>
    </location>
</feature>
<feature type="transmembrane region" description="Helical" evidence="6">
    <location>
        <begin position="347"/>
        <end position="370"/>
    </location>
</feature>
<evidence type="ECO:0000256" key="3">
    <source>
        <dbReference type="ARBA" id="ARBA00022989"/>
    </source>
</evidence>
<feature type="transmembrane region" description="Helical" evidence="6">
    <location>
        <begin position="293"/>
        <end position="312"/>
    </location>
</feature>
<dbReference type="AlphaFoldDB" id="A0A6J4T6Q2"/>
<feature type="transmembrane region" description="Helical" evidence="6">
    <location>
        <begin position="382"/>
        <end position="407"/>
    </location>
</feature>
<evidence type="ECO:0000259" key="7">
    <source>
        <dbReference type="PROSITE" id="PS50850"/>
    </source>
</evidence>
<dbReference type="EMBL" id="CADCVP010000300">
    <property type="protein sequence ID" value="CAA9515083.1"/>
    <property type="molecule type" value="Genomic_DNA"/>
</dbReference>
<comment type="subcellular location">
    <subcellularLocation>
        <location evidence="1">Cell membrane</location>
        <topology evidence="1">Multi-pass membrane protein</topology>
    </subcellularLocation>
</comment>
<feature type="transmembrane region" description="Helical" evidence="6">
    <location>
        <begin position="324"/>
        <end position="341"/>
    </location>
</feature>
<dbReference type="InterPro" id="IPR011701">
    <property type="entry name" value="MFS"/>
</dbReference>
<evidence type="ECO:0000256" key="5">
    <source>
        <dbReference type="SAM" id="MobiDB-lite"/>
    </source>
</evidence>
<dbReference type="GO" id="GO:0005886">
    <property type="term" value="C:plasma membrane"/>
    <property type="evidence" value="ECO:0007669"/>
    <property type="project" value="UniProtKB-SubCell"/>
</dbReference>
<dbReference type="InterPro" id="IPR036259">
    <property type="entry name" value="MFS_trans_sf"/>
</dbReference>
<dbReference type="InterPro" id="IPR020846">
    <property type="entry name" value="MFS_dom"/>
</dbReference>
<accession>A0A6J4T6Q2</accession>
<keyword evidence="4 6" id="KW-0472">Membrane</keyword>
<feature type="compositionally biased region" description="Low complexity" evidence="5">
    <location>
        <begin position="219"/>
        <end position="239"/>
    </location>
</feature>
<dbReference type="SUPFAM" id="SSF103473">
    <property type="entry name" value="MFS general substrate transporter"/>
    <property type="match status" value="1"/>
</dbReference>
<evidence type="ECO:0000256" key="4">
    <source>
        <dbReference type="ARBA" id="ARBA00023136"/>
    </source>
</evidence>
<name>A0A6J4T6Q2_9ACTN</name>
<proteinExistence type="predicted"/>
<protein>
    <submittedName>
        <fullName evidence="8">Uncharacterized MFS-type transporter</fullName>
    </submittedName>
</protein>
<keyword evidence="2 6" id="KW-0812">Transmembrane</keyword>
<gene>
    <name evidence="8" type="ORF">AVDCRST_MAG69-2718</name>
</gene>
<organism evidence="8">
    <name type="scientific">uncultured Solirubrobacteraceae bacterium</name>
    <dbReference type="NCBI Taxonomy" id="1162706"/>
    <lineage>
        <taxon>Bacteria</taxon>
        <taxon>Bacillati</taxon>
        <taxon>Actinomycetota</taxon>
        <taxon>Thermoleophilia</taxon>
        <taxon>Solirubrobacterales</taxon>
        <taxon>Solirubrobacteraceae</taxon>
        <taxon>environmental samples</taxon>
    </lineage>
</organism>
<dbReference type="Pfam" id="PF07690">
    <property type="entry name" value="MFS_1"/>
    <property type="match status" value="1"/>
</dbReference>
<evidence type="ECO:0000313" key="8">
    <source>
        <dbReference type="EMBL" id="CAA9515083.1"/>
    </source>
</evidence>
<reference evidence="8" key="1">
    <citation type="submission" date="2020-02" db="EMBL/GenBank/DDBJ databases">
        <authorList>
            <person name="Meier V. D."/>
        </authorList>
    </citation>
    <scope>NUCLEOTIDE SEQUENCE</scope>
    <source>
        <strain evidence="8">AVDCRST_MAG69</strain>
    </source>
</reference>
<dbReference type="PANTHER" id="PTHR23518">
    <property type="entry name" value="C-METHYLTRANSFERASE"/>
    <property type="match status" value="1"/>
</dbReference>
<keyword evidence="3 6" id="KW-1133">Transmembrane helix</keyword>
<evidence type="ECO:0000256" key="2">
    <source>
        <dbReference type="ARBA" id="ARBA00022692"/>
    </source>
</evidence>
<evidence type="ECO:0000256" key="6">
    <source>
        <dbReference type="SAM" id="Phobius"/>
    </source>
</evidence>
<dbReference type="Gene3D" id="1.20.1250.20">
    <property type="entry name" value="MFS general substrate transporter like domains"/>
    <property type="match status" value="2"/>
</dbReference>
<dbReference type="PANTHER" id="PTHR23518:SF2">
    <property type="entry name" value="MAJOR FACILITATOR SUPERFAMILY TRANSPORTER"/>
    <property type="match status" value="1"/>
</dbReference>
<dbReference type="PROSITE" id="PS50850">
    <property type="entry name" value="MFS"/>
    <property type="match status" value="1"/>
</dbReference>
<feature type="transmembrane region" description="Helical" evidence="6">
    <location>
        <begin position="46"/>
        <end position="64"/>
    </location>
</feature>